<accession>A0ACC1D5M7</accession>
<name>A0ACC1D5M7_9NEOP</name>
<keyword evidence="2" id="KW-1185">Reference proteome</keyword>
<evidence type="ECO:0000313" key="1">
    <source>
        <dbReference type="EMBL" id="KAJ0179171.1"/>
    </source>
</evidence>
<dbReference type="EMBL" id="CM034394">
    <property type="protein sequence ID" value="KAJ0179171.1"/>
    <property type="molecule type" value="Genomic_DNA"/>
</dbReference>
<proteinExistence type="predicted"/>
<evidence type="ECO:0000313" key="2">
    <source>
        <dbReference type="Proteomes" id="UP000824533"/>
    </source>
</evidence>
<organism evidence="1 2">
    <name type="scientific">Dendrolimus kikuchii</name>
    <dbReference type="NCBI Taxonomy" id="765133"/>
    <lineage>
        <taxon>Eukaryota</taxon>
        <taxon>Metazoa</taxon>
        <taxon>Ecdysozoa</taxon>
        <taxon>Arthropoda</taxon>
        <taxon>Hexapoda</taxon>
        <taxon>Insecta</taxon>
        <taxon>Pterygota</taxon>
        <taxon>Neoptera</taxon>
        <taxon>Endopterygota</taxon>
        <taxon>Lepidoptera</taxon>
        <taxon>Glossata</taxon>
        <taxon>Ditrysia</taxon>
        <taxon>Bombycoidea</taxon>
        <taxon>Lasiocampidae</taxon>
        <taxon>Dendrolimus</taxon>
    </lineage>
</organism>
<comment type="caution">
    <text evidence="1">The sequence shown here is derived from an EMBL/GenBank/DDBJ whole genome shotgun (WGS) entry which is preliminary data.</text>
</comment>
<sequence>MEYSPEYMEYVPGHFARVRRQAHGSLTVNPDGTSGTALKVPLAGNDRNILSAIGSADLSKNQHLTSSSVGLALDNINGHSASVMKTHIPGFGDQLTAAGKVNLYQNDNHNLNANAFATRNMLNMPQVPNFNTVGGGLDYMYKNKIGASASAAHTDFINRNDYSLGGRLNLFKDRSNSLDFNAGIKKFETPFMKSGWEPNYGLSFSRFF</sequence>
<protein>
    <submittedName>
        <fullName evidence="1">Uncharacterized protein</fullName>
    </submittedName>
</protein>
<dbReference type="Proteomes" id="UP000824533">
    <property type="component" value="Linkage Group LG08"/>
</dbReference>
<reference evidence="1 2" key="1">
    <citation type="journal article" date="2021" name="Front. Genet.">
        <title>Chromosome-Level Genome Assembly Reveals Significant Gene Expansion in the Toll and IMD Signaling Pathways of Dendrolimus kikuchii.</title>
        <authorList>
            <person name="Zhou J."/>
            <person name="Wu P."/>
            <person name="Xiong Z."/>
            <person name="Liu N."/>
            <person name="Zhao N."/>
            <person name="Ji M."/>
            <person name="Qiu Y."/>
            <person name="Yang B."/>
        </authorList>
    </citation>
    <scope>NUCLEOTIDE SEQUENCE [LARGE SCALE GENOMIC DNA]</scope>
    <source>
        <strain evidence="1">Ann1</strain>
    </source>
</reference>
<gene>
    <name evidence="1" type="ORF">K1T71_004883</name>
</gene>